<gene>
    <name evidence="6" type="primary">pcaH</name>
    <name evidence="6" type="ORF">CVS47_03090</name>
</gene>
<organism evidence="6 7">
    <name type="scientific">Microbacterium lemovicicum</name>
    <dbReference type="NCBI Taxonomy" id="1072463"/>
    <lineage>
        <taxon>Bacteria</taxon>
        <taxon>Bacillati</taxon>
        <taxon>Actinomycetota</taxon>
        <taxon>Actinomycetes</taxon>
        <taxon>Micrococcales</taxon>
        <taxon>Microbacteriaceae</taxon>
        <taxon>Microbacterium</taxon>
    </lineage>
</organism>
<evidence type="ECO:0000256" key="1">
    <source>
        <dbReference type="ARBA" id="ARBA00007825"/>
    </source>
</evidence>
<sequence>MTGPDAPTDPAETHETGDNGETFRSSVVLEQTAAAPETLLASADMPTQTQITREIEEIAADVARRDAAGESGRATLHDYAPYRSSILRHPTKNPRLVDPETIELYSPAFGQRDVAAIESDLTLQHRGEPQGERITVQGRLLDSWGRPLRNQLLEIWQANAAGRYIHQRDQHPAPLDPNFTGAGRTVTNDDGEYFFTTIKPGPYPWKNHVNAWRPAHIHFSVFGSGFTQRLITQMYFPGDPLFALDPIYNTIPRQADRDRLIGAYDHDLTVPEFSMGYRWDIVVDGPDATWFEQEDEH</sequence>
<dbReference type="InterPro" id="IPR024756">
    <property type="entry name" value="PCDO_beta_N"/>
</dbReference>
<proteinExistence type="inferred from homology"/>
<dbReference type="GO" id="GO:0008199">
    <property type="term" value="F:ferric iron binding"/>
    <property type="evidence" value="ECO:0007669"/>
    <property type="project" value="InterPro"/>
</dbReference>
<dbReference type="PANTHER" id="PTHR33711:SF10">
    <property type="entry name" value="INTRADIOL RING-CLEAVAGE DIOXYGENASES DOMAIN-CONTAINING PROTEIN"/>
    <property type="match status" value="1"/>
</dbReference>
<dbReference type="KEGG" id="mlv:CVS47_03090"/>
<evidence type="ECO:0000313" key="6">
    <source>
        <dbReference type="EMBL" id="AZS38433.1"/>
    </source>
</evidence>
<keyword evidence="7" id="KW-1185">Reference proteome</keyword>
<dbReference type="OrthoDB" id="9805815at2"/>
<name>A0A3S9WED2_9MICO</name>
<keyword evidence="3 6" id="KW-0560">Oxidoreductase</keyword>
<accession>A0A3S9WED2</accession>
<dbReference type="EC" id="1.13.11.3" evidence="6"/>
<dbReference type="InterPro" id="IPR012785">
    <property type="entry name" value="Protocat_dOase_b"/>
</dbReference>
<evidence type="ECO:0000259" key="5">
    <source>
        <dbReference type="PROSITE" id="PS00083"/>
    </source>
</evidence>
<dbReference type="SUPFAM" id="SSF49482">
    <property type="entry name" value="Aromatic compound dioxygenase"/>
    <property type="match status" value="1"/>
</dbReference>
<dbReference type="EMBL" id="CP031423">
    <property type="protein sequence ID" value="AZS38433.1"/>
    <property type="molecule type" value="Genomic_DNA"/>
</dbReference>
<dbReference type="InterPro" id="IPR000627">
    <property type="entry name" value="Intradiol_dOase_C"/>
</dbReference>
<protein>
    <submittedName>
        <fullName evidence="6">Protocatechuate 3,4-dioxygenase beta chain</fullName>
        <ecNumber evidence="6">1.13.11.3</ecNumber>
    </submittedName>
</protein>
<dbReference type="Pfam" id="PF12391">
    <property type="entry name" value="PCDO_beta_N"/>
    <property type="match status" value="1"/>
</dbReference>
<dbReference type="PROSITE" id="PS00083">
    <property type="entry name" value="INTRADIOL_DIOXYGENAS"/>
    <property type="match status" value="1"/>
</dbReference>
<evidence type="ECO:0000256" key="3">
    <source>
        <dbReference type="ARBA" id="ARBA00023002"/>
    </source>
</evidence>
<dbReference type="GO" id="GO:0019619">
    <property type="term" value="P:3,4-dihydroxybenzoate catabolic process"/>
    <property type="evidence" value="ECO:0007669"/>
    <property type="project" value="InterPro"/>
</dbReference>
<evidence type="ECO:0000256" key="4">
    <source>
        <dbReference type="SAM" id="MobiDB-lite"/>
    </source>
</evidence>
<dbReference type="RefSeq" id="WP_127096862.1">
    <property type="nucleotide sequence ID" value="NZ_CP031423.1"/>
</dbReference>
<feature type="region of interest" description="Disordered" evidence="4">
    <location>
        <begin position="1"/>
        <end position="22"/>
    </location>
</feature>
<feature type="domain" description="Intradiol ring-cleavage dioxygenases" evidence="5">
    <location>
        <begin position="136"/>
        <end position="164"/>
    </location>
</feature>
<evidence type="ECO:0000256" key="2">
    <source>
        <dbReference type="ARBA" id="ARBA00022964"/>
    </source>
</evidence>
<dbReference type="Proteomes" id="UP000276888">
    <property type="component" value="Chromosome"/>
</dbReference>
<keyword evidence="2 6" id="KW-0223">Dioxygenase</keyword>
<evidence type="ECO:0000313" key="7">
    <source>
        <dbReference type="Proteomes" id="UP000276888"/>
    </source>
</evidence>
<dbReference type="Pfam" id="PF00775">
    <property type="entry name" value="Dioxygenase_C"/>
    <property type="match status" value="1"/>
</dbReference>
<dbReference type="NCBIfam" id="TIGR02422">
    <property type="entry name" value="protocat_beta"/>
    <property type="match status" value="1"/>
</dbReference>
<dbReference type="PANTHER" id="PTHR33711">
    <property type="entry name" value="DIOXYGENASE, PUTATIVE (AFU_ORTHOLOGUE AFUA_2G02910)-RELATED"/>
    <property type="match status" value="1"/>
</dbReference>
<dbReference type="Gene3D" id="2.60.130.10">
    <property type="entry name" value="Aromatic compound dioxygenase"/>
    <property type="match status" value="1"/>
</dbReference>
<dbReference type="GO" id="GO:0018578">
    <property type="term" value="F:protocatechuate 3,4-dioxygenase activity"/>
    <property type="evidence" value="ECO:0007669"/>
    <property type="project" value="UniProtKB-EC"/>
</dbReference>
<reference evidence="6 7" key="1">
    <citation type="submission" date="2018-08" db="EMBL/GenBank/DDBJ databases">
        <title>Microbacterium lemovicicum sp. nov., a bacterium isolated from a natural uranium-rich soil.</title>
        <authorList>
            <person name="ORTET P."/>
        </authorList>
    </citation>
    <scope>NUCLEOTIDE SEQUENCE [LARGE SCALE GENOMIC DNA]</scope>
    <source>
        <strain evidence="6 7">Viu22</strain>
    </source>
</reference>
<dbReference type="InterPro" id="IPR050770">
    <property type="entry name" value="Intradiol_RC_Dioxygenase"/>
</dbReference>
<dbReference type="InterPro" id="IPR015889">
    <property type="entry name" value="Intradiol_dOase_core"/>
</dbReference>
<dbReference type="AlphaFoldDB" id="A0A3S9WED2"/>
<comment type="similarity">
    <text evidence="1">Belongs to the intradiol ring-cleavage dioxygenase family.</text>
</comment>